<evidence type="ECO:0000256" key="2">
    <source>
        <dbReference type="ARBA" id="ARBA00022679"/>
    </source>
</evidence>
<evidence type="ECO:0000256" key="5">
    <source>
        <dbReference type="ARBA" id="ARBA00034478"/>
    </source>
</evidence>
<dbReference type="InterPro" id="IPR003726">
    <property type="entry name" value="HCY_dom"/>
</dbReference>
<comment type="cofactor">
    <cofactor evidence="6">
        <name>Zn(2+)</name>
        <dbReference type="ChEBI" id="CHEBI:29105"/>
    </cofactor>
</comment>
<feature type="binding site" evidence="6">
    <location>
        <position position="293"/>
    </location>
    <ligand>
        <name>Zn(2+)</name>
        <dbReference type="ChEBI" id="CHEBI:29105"/>
    </ligand>
</feature>
<evidence type="ECO:0000313" key="12">
    <source>
        <dbReference type="RefSeq" id="XP_026682041.1"/>
    </source>
</evidence>
<dbReference type="Gene3D" id="3.20.20.330">
    <property type="entry name" value="Homocysteine-binding-like domain"/>
    <property type="match status" value="1"/>
</dbReference>
<dbReference type="PaxDb" id="121845-A0A1S3D787"/>
<organism evidence="8 9">
    <name type="scientific">Diaphorina citri</name>
    <name type="common">Asian citrus psyllid</name>
    <dbReference type="NCBI Taxonomy" id="121845"/>
    <lineage>
        <taxon>Eukaryota</taxon>
        <taxon>Metazoa</taxon>
        <taxon>Ecdysozoa</taxon>
        <taxon>Arthropoda</taxon>
        <taxon>Hexapoda</taxon>
        <taxon>Insecta</taxon>
        <taxon>Pterygota</taxon>
        <taxon>Neoptera</taxon>
        <taxon>Paraneoptera</taxon>
        <taxon>Hemiptera</taxon>
        <taxon>Sternorrhyncha</taxon>
        <taxon>Psylloidea</taxon>
        <taxon>Psyllidae</taxon>
        <taxon>Diaphorininae</taxon>
        <taxon>Diaphorina</taxon>
    </lineage>
</organism>
<dbReference type="InterPro" id="IPR036589">
    <property type="entry name" value="HCY_dom_sf"/>
</dbReference>
<proteinExistence type="predicted"/>
<protein>
    <submittedName>
        <fullName evidence="9 10">Homocysteine S-methyltransferase 2-like</fullName>
    </submittedName>
</protein>
<dbReference type="RefSeq" id="XP_026682039.1">
    <property type="nucleotide sequence ID" value="XM_026826238.1"/>
</dbReference>
<keyword evidence="2 6" id="KW-0808">Transferase</keyword>
<reference evidence="9 10" key="1">
    <citation type="submission" date="2025-04" db="UniProtKB">
        <authorList>
            <consortium name="RefSeq"/>
        </authorList>
    </citation>
    <scope>IDENTIFICATION</scope>
</reference>
<dbReference type="GO" id="GO:0032259">
    <property type="term" value="P:methylation"/>
    <property type="evidence" value="ECO:0007669"/>
    <property type="project" value="UniProtKB-KW"/>
</dbReference>
<evidence type="ECO:0000256" key="1">
    <source>
        <dbReference type="ARBA" id="ARBA00022603"/>
    </source>
</evidence>
<dbReference type="RefSeq" id="XP_026682040.1">
    <property type="nucleotide sequence ID" value="XM_026826239.1"/>
</dbReference>
<dbReference type="Pfam" id="PF02574">
    <property type="entry name" value="S-methyl_trans"/>
    <property type="match status" value="1"/>
</dbReference>
<gene>
    <name evidence="9 10 11 12 13" type="primary">LOC103512891</name>
</gene>
<keyword evidence="3 6" id="KW-0479">Metal-binding</keyword>
<dbReference type="PANTHER" id="PTHR46015:SF1">
    <property type="entry name" value="HOMOCYSTEINE S-METHYLTRANSFERASE-LIKE ISOFORM 1"/>
    <property type="match status" value="1"/>
</dbReference>
<comment type="pathway">
    <text evidence="5">Amino-acid biosynthesis; L-methionine biosynthesis via de novo pathway.</text>
</comment>
<evidence type="ECO:0000313" key="10">
    <source>
        <dbReference type="RefSeq" id="XP_026682039.1"/>
    </source>
</evidence>
<evidence type="ECO:0000256" key="6">
    <source>
        <dbReference type="PROSITE-ProRule" id="PRU00333"/>
    </source>
</evidence>
<dbReference type="AlphaFoldDB" id="A0A1S3D787"/>
<dbReference type="RefSeq" id="XP_026682042.1">
    <property type="nucleotide sequence ID" value="XM_026826241.1"/>
</dbReference>
<evidence type="ECO:0000256" key="3">
    <source>
        <dbReference type="ARBA" id="ARBA00022723"/>
    </source>
</evidence>
<name>A0A1S3D787_DIACI</name>
<dbReference type="STRING" id="121845.A0A1S3D787"/>
<evidence type="ECO:0000313" key="9">
    <source>
        <dbReference type="RefSeq" id="XP_008475899.1"/>
    </source>
</evidence>
<dbReference type="Proteomes" id="UP000079169">
    <property type="component" value="Unplaced"/>
</dbReference>
<sequence>MAELYLIDGGFSSQLSKHVGEDNVTEKDNPLWCSAFLHSNRQAVIDTHRDYVRAGCDIVTTNTYQASVEGFVQHLGLSEDQSVQLIRDAVKYVKEAIALEEKRDPAIASRHVRVAGSLGSYGAFLHDGSEYRGDYIDSTTPQELIDYHRPRIEALIQGGIDLLAIETLPAQEEAMVLAELIKEYPGLKAWISFSCKDEKHTCHGDKFGLIARDVYAKNPAQLVAVGVNCLAPHYVESLLTSAGRDVPLLCCPNSGETFDPGQRIWMNKDSVPSVDTYVPRWLDTGVKYVGGCCRTNADDMKKFRKIIDERILTRLKQ</sequence>
<keyword evidence="4 6" id="KW-0862">Zinc</keyword>
<dbReference type="SUPFAM" id="SSF82282">
    <property type="entry name" value="Homocysteine S-methyltransferase"/>
    <property type="match status" value="1"/>
</dbReference>
<dbReference type="PROSITE" id="PS50970">
    <property type="entry name" value="HCY"/>
    <property type="match status" value="1"/>
</dbReference>
<dbReference type="InterPro" id="IPR051486">
    <property type="entry name" value="Hcy_S-methyltransferase"/>
</dbReference>
<keyword evidence="1 6" id="KW-0489">Methyltransferase</keyword>
<evidence type="ECO:0000313" key="13">
    <source>
        <dbReference type="RefSeq" id="XP_026682042.1"/>
    </source>
</evidence>
<dbReference type="RefSeq" id="XP_026682041.1">
    <property type="nucleotide sequence ID" value="XM_026826240.1"/>
</dbReference>
<dbReference type="NCBIfam" id="NF007020">
    <property type="entry name" value="PRK09485.1"/>
    <property type="match status" value="1"/>
</dbReference>
<keyword evidence="8" id="KW-1185">Reference proteome</keyword>
<dbReference type="GO" id="GO:0008898">
    <property type="term" value="F:S-adenosylmethionine-homocysteine S-methyltransferase activity"/>
    <property type="evidence" value="ECO:0007669"/>
    <property type="project" value="TreeGrafter"/>
</dbReference>
<dbReference type="GO" id="GO:0046872">
    <property type="term" value="F:metal ion binding"/>
    <property type="evidence" value="ECO:0007669"/>
    <property type="project" value="UniProtKB-KW"/>
</dbReference>
<dbReference type="OrthoDB" id="261426at2759"/>
<feature type="binding site" evidence="6">
    <location>
        <position position="229"/>
    </location>
    <ligand>
        <name>Zn(2+)</name>
        <dbReference type="ChEBI" id="CHEBI:29105"/>
    </ligand>
</feature>
<feature type="binding site" evidence="6">
    <location>
        <position position="292"/>
    </location>
    <ligand>
        <name>Zn(2+)</name>
        <dbReference type="ChEBI" id="CHEBI:29105"/>
    </ligand>
</feature>
<evidence type="ECO:0000313" key="11">
    <source>
        <dbReference type="RefSeq" id="XP_026682040.1"/>
    </source>
</evidence>
<dbReference type="GO" id="GO:0033528">
    <property type="term" value="P:S-methylmethionine cycle"/>
    <property type="evidence" value="ECO:0007669"/>
    <property type="project" value="TreeGrafter"/>
</dbReference>
<dbReference type="OMA" id="CCKIFAE"/>
<dbReference type="GO" id="GO:0009086">
    <property type="term" value="P:methionine biosynthetic process"/>
    <property type="evidence" value="ECO:0007669"/>
    <property type="project" value="TreeGrafter"/>
</dbReference>
<evidence type="ECO:0000256" key="4">
    <source>
        <dbReference type="ARBA" id="ARBA00022833"/>
    </source>
</evidence>
<dbReference type="PANTHER" id="PTHR46015">
    <property type="entry name" value="ZGC:172121"/>
    <property type="match status" value="1"/>
</dbReference>
<dbReference type="KEGG" id="dci:103512891"/>
<evidence type="ECO:0000259" key="7">
    <source>
        <dbReference type="PROSITE" id="PS50970"/>
    </source>
</evidence>
<evidence type="ECO:0000313" key="8">
    <source>
        <dbReference type="Proteomes" id="UP000079169"/>
    </source>
</evidence>
<accession>A0A1S3D787</accession>
<feature type="domain" description="Hcy-binding" evidence="7">
    <location>
        <begin position="1"/>
        <end position="307"/>
    </location>
</feature>
<dbReference type="GeneID" id="103512891"/>
<dbReference type="RefSeq" id="XP_008475899.1">
    <property type="nucleotide sequence ID" value="XM_008477677.2"/>
</dbReference>